<comment type="catalytic activity">
    <reaction evidence="8">
        <text>2 oxidized [cytochrome P450] + NADPH = 2 reduced [cytochrome P450] + NADP(+) + H(+)</text>
        <dbReference type="Rhea" id="RHEA:24040"/>
        <dbReference type="Rhea" id="RHEA-COMP:14627"/>
        <dbReference type="Rhea" id="RHEA-COMP:14628"/>
        <dbReference type="ChEBI" id="CHEBI:15378"/>
        <dbReference type="ChEBI" id="CHEBI:55376"/>
        <dbReference type="ChEBI" id="CHEBI:57783"/>
        <dbReference type="ChEBI" id="CHEBI:58349"/>
        <dbReference type="ChEBI" id="CHEBI:60344"/>
        <dbReference type="EC" id="1.6.2.4"/>
    </reaction>
</comment>
<comment type="cofactor">
    <cofactor evidence="2">
        <name>FAD</name>
        <dbReference type="ChEBI" id="CHEBI:57692"/>
    </cofactor>
</comment>
<keyword evidence="3" id="KW-0285">Flavoprotein</keyword>
<evidence type="ECO:0000256" key="3">
    <source>
        <dbReference type="ARBA" id="ARBA00022630"/>
    </source>
</evidence>
<dbReference type="PROSITE" id="PS51384">
    <property type="entry name" value="FAD_FR"/>
    <property type="match status" value="1"/>
</dbReference>
<dbReference type="GO" id="GO:0050660">
    <property type="term" value="F:flavin adenine dinucleotide binding"/>
    <property type="evidence" value="ECO:0007669"/>
    <property type="project" value="TreeGrafter"/>
</dbReference>
<protein>
    <recommendedName>
        <fullName evidence="14">NADPH--cytochrome P450 reductase</fullName>
    </recommendedName>
</protein>
<dbReference type="Gene3D" id="2.40.30.10">
    <property type="entry name" value="Translation factors"/>
    <property type="match status" value="1"/>
</dbReference>
<dbReference type="Pfam" id="PF00258">
    <property type="entry name" value="Flavodoxin_1"/>
    <property type="match status" value="1"/>
</dbReference>
<dbReference type="InterPro" id="IPR017938">
    <property type="entry name" value="Riboflavin_synthase-like_b-brl"/>
</dbReference>
<dbReference type="Proteomes" id="UP001172681">
    <property type="component" value="Unassembled WGS sequence"/>
</dbReference>
<dbReference type="Gene3D" id="3.40.50.80">
    <property type="entry name" value="Nucleotide-binding domain of ferredoxin-NADP reductase (FNR) module"/>
    <property type="match status" value="1"/>
</dbReference>
<dbReference type="InterPro" id="IPR039261">
    <property type="entry name" value="FNR_nucleotide-bd"/>
</dbReference>
<dbReference type="SUPFAM" id="SSF63380">
    <property type="entry name" value="Riboflavin synthase domain-like"/>
    <property type="match status" value="1"/>
</dbReference>
<dbReference type="GO" id="GO:0005829">
    <property type="term" value="C:cytosol"/>
    <property type="evidence" value="ECO:0007669"/>
    <property type="project" value="TreeGrafter"/>
</dbReference>
<dbReference type="InterPro" id="IPR003097">
    <property type="entry name" value="CysJ-like_FAD-binding"/>
</dbReference>
<keyword evidence="9" id="KW-0472">Membrane</keyword>
<evidence type="ECO:0000313" key="13">
    <source>
        <dbReference type="Proteomes" id="UP001172681"/>
    </source>
</evidence>
<dbReference type="InterPro" id="IPR029039">
    <property type="entry name" value="Flavoprotein-like_sf"/>
</dbReference>
<dbReference type="AlphaFoldDB" id="A0AA38XE91"/>
<evidence type="ECO:0000256" key="2">
    <source>
        <dbReference type="ARBA" id="ARBA00001974"/>
    </source>
</evidence>
<dbReference type="EMBL" id="JAPDRN010000218">
    <property type="protein sequence ID" value="KAJ9611873.1"/>
    <property type="molecule type" value="Genomic_DNA"/>
</dbReference>
<keyword evidence="13" id="KW-1185">Reference proteome</keyword>
<comment type="cofactor">
    <cofactor evidence="1">
        <name>FMN</name>
        <dbReference type="ChEBI" id="CHEBI:58210"/>
    </cofactor>
</comment>
<dbReference type="GO" id="GO:0010181">
    <property type="term" value="F:FMN binding"/>
    <property type="evidence" value="ECO:0007669"/>
    <property type="project" value="InterPro"/>
</dbReference>
<dbReference type="SUPFAM" id="SSF52218">
    <property type="entry name" value="Flavoproteins"/>
    <property type="match status" value="1"/>
</dbReference>
<keyword evidence="4" id="KW-0288">FMN</keyword>
<organism evidence="12 13">
    <name type="scientific">Knufia peltigerae</name>
    <dbReference type="NCBI Taxonomy" id="1002370"/>
    <lineage>
        <taxon>Eukaryota</taxon>
        <taxon>Fungi</taxon>
        <taxon>Dikarya</taxon>
        <taxon>Ascomycota</taxon>
        <taxon>Pezizomycotina</taxon>
        <taxon>Eurotiomycetes</taxon>
        <taxon>Chaetothyriomycetidae</taxon>
        <taxon>Chaetothyriales</taxon>
        <taxon>Trichomeriaceae</taxon>
        <taxon>Knufia</taxon>
    </lineage>
</organism>
<dbReference type="Pfam" id="PF00175">
    <property type="entry name" value="NAD_binding_1"/>
    <property type="match status" value="1"/>
</dbReference>
<gene>
    <name evidence="12" type="ORF">H2204_015115</name>
</gene>
<evidence type="ECO:0000256" key="1">
    <source>
        <dbReference type="ARBA" id="ARBA00001917"/>
    </source>
</evidence>
<keyword evidence="6" id="KW-0521">NADP</keyword>
<proteinExistence type="predicted"/>
<evidence type="ECO:0000256" key="9">
    <source>
        <dbReference type="SAM" id="Phobius"/>
    </source>
</evidence>
<dbReference type="Gene3D" id="1.20.990.10">
    <property type="entry name" value="NADPH-cytochrome p450 Reductase, Chain A, domain 3"/>
    <property type="match status" value="1"/>
</dbReference>
<evidence type="ECO:0000313" key="12">
    <source>
        <dbReference type="EMBL" id="KAJ9611873.1"/>
    </source>
</evidence>
<dbReference type="GO" id="GO:0003958">
    <property type="term" value="F:NADPH-hemoprotein reductase activity"/>
    <property type="evidence" value="ECO:0007669"/>
    <property type="project" value="UniProtKB-EC"/>
</dbReference>
<dbReference type="InterPro" id="IPR001709">
    <property type="entry name" value="Flavoprot_Pyr_Nucl_cyt_Rdtase"/>
</dbReference>
<keyword evidence="7" id="KW-0560">Oxidoreductase</keyword>
<accession>A0AA38XE91</accession>
<dbReference type="PRINTS" id="PR00369">
    <property type="entry name" value="FLAVODOXIN"/>
</dbReference>
<dbReference type="PRINTS" id="PR00371">
    <property type="entry name" value="FPNCR"/>
</dbReference>
<name>A0AA38XE91_9EURO</name>
<dbReference type="PANTHER" id="PTHR19384:SF108">
    <property type="entry name" value="NADPH--CYTOCHROME P450 REDUCTASE"/>
    <property type="match status" value="1"/>
</dbReference>
<evidence type="ECO:0000256" key="7">
    <source>
        <dbReference type="ARBA" id="ARBA00023002"/>
    </source>
</evidence>
<dbReference type="PROSITE" id="PS50902">
    <property type="entry name" value="FLAVODOXIN_LIKE"/>
    <property type="match status" value="1"/>
</dbReference>
<feature type="domain" description="FAD-binding FR-type" evidence="11">
    <location>
        <begin position="276"/>
        <end position="520"/>
    </location>
</feature>
<comment type="caution">
    <text evidence="12">The sequence shown here is derived from an EMBL/GenBank/DDBJ whole genome shotgun (WGS) entry which is preliminary data.</text>
</comment>
<evidence type="ECO:0000259" key="10">
    <source>
        <dbReference type="PROSITE" id="PS50902"/>
    </source>
</evidence>
<feature type="transmembrane region" description="Helical" evidence="9">
    <location>
        <begin position="12"/>
        <end position="34"/>
    </location>
</feature>
<dbReference type="Pfam" id="PF00667">
    <property type="entry name" value="FAD_binding_1"/>
    <property type="match status" value="1"/>
</dbReference>
<dbReference type="Gene3D" id="3.40.50.360">
    <property type="match status" value="1"/>
</dbReference>
<keyword evidence="5" id="KW-0274">FAD</keyword>
<evidence type="ECO:0000259" key="11">
    <source>
        <dbReference type="PROSITE" id="PS51384"/>
    </source>
</evidence>
<dbReference type="SUPFAM" id="SSF52343">
    <property type="entry name" value="Ferredoxin reductase-like, C-terminal NADP-linked domain"/>
    <property type="match status" value="1"/>
</dbReference>
<dbReference type="InterPro" id="IPR023173">
    <property type="entry name" value="NADPH_Cyt_P450_Rdtase_alpha"/>
</dbReference>
<keyword evidence="9" id="KW-0812">Transmembrane</keyword>
<dbReference type="InterPro" id="IPR008254">
    <property type="entry name" value="Flavodoxin/NO_synth"/>
</dbReference>
<sequence length="681" mass="75122">MDAAVSTLGWPTIYVGYADTLLTLTLLFAVGYWARVNGPLQKHDPYFQQWFERPQEASGSIAVTKTRNVVQRMEEEEAEIVIFWGSQSGTAEGFAYRLAHELHNKLKVQSLVADLSDYDSESIALIPSSKPAVFILSTYGEGDPTDNATAFWTWIDKADISLGDLNYLALGLGNSNYRYYNQVLNVVAQKLDTLGATALLPLMRADDAIINATEETYLDWREAVEALLQNRLGKELQRRSYEPALKVVPDNSLDIIDLHLGQPINRSTTRSMAASSDITEVRVVHSHVLASPSKPCIHVDLDISHIPRFKYRTGDHLSVYATNAAAEVQRLLAVLNLQAKKDEPLLISPISSSQPMEHSIPSPTTLNALLTSYLDISGTVSRNTVQDLSYFARSAAVKSYLSALSTKTAWHNFVLDNHINFGRLLELANRADPHHSWHHLPTSFVIESLRPMAPRHYSISSSAVTSPKTVSITVGVSNTPLRTDPNYLIPGLCSGHLSTLDVTASTTLYAKIRRSTFKLPVATATPLVLIGAGTGIAPLRAFIHERAALAGIGRDVGPILFFYGCRSRDEDYLYRSEIEDIASGGLKDKLEVVTAFSREGKDHKVYVQDRIKEAHWAARVTTLLVEQNGAVYLCGSTLMAKSAGDAIVTAVSKYGGQSISDPAAWRDERRRVGKWKEDIWG</sequence>
<dbReference type="InterPro" id="IPR001094">
    <property type="entry name" value="Flavdoxin-like"/>
</dbReference>
<evidence type="ECO:0000256" key="4">
    <source>
        <dbReference type="ARBA" id="ARBA00022643"/>
    </source>
</evidence>
<keyword evidence="9" id="KW-1133">Transmembrane helix</keyword>
<dbReference type="InterPro" id="IPR017927">
    <property type="entry name" value="FAD-bd_FR_type"/>
</dbReference>
<dbReference type="PANTHER" id="PTHR19384">
    <property type="entry name" value="NITRIC OXIDE SYNTHASE-RELATED"/>
    <property type="match status" value="1"/>
</dbReference>
<reference evidence="12" key="1">
    <citation type="submission" date="2022-10" db="EMBL/GenBank/DDBJ databases">
        <title>Culturing micro-colonial fungi from biological soil crusts in the Mojave desert and describing Neophaeococcomyces mojavensis, and introducing the new genera and species Taxawa tesnikishii.</title>
        <authorList>
            <person name="Kurbessoian T."/>
            <person name="Stajich J.E."/>
        </authorList>
    </citation>
    <scope>NUCLEOTIDE SEQUENCE</scope>
    <source>
        <strain evidence="12">TK_35</strain>
    </source>
</reference>
<evidence type="ECO:0008006" key="14">
    <source>
        <dbReference type="Google" id="ProtNLM"/>
    </source>
</evidence>
<feature type="domain" description="Flavodoxin-like" evidence="10">
    <location>
        <begin position="80"/>
        <end position="225"/>
    </location>
</feature>
<evidence type="ECO:0000256" key="8">
    <source>
        <dbReference type="ARBA" id="ARBA00049342"/>
    </source>
</evidence>
<dbReference type="InterPro" id="IPR001433">
    <property type="entry name" value="OxRdtase_FAD/NAD-bd"/>
</dbReference>
<evidence type="ECO:0000256" key="5">
    <source>
        <dbReference type="ARBA" id="ARBA00022827"/>
    </source>
</evidence>
<evidence type="ECO:0000256" key="6">
    <source>
        <dbReference type="ARBA" id="ARBA00022857"/>
    </source>
</evidence>